<keyword evidence="7" id="KW-0479">Metal-binding</keyword>
<comment type="pathway">
    <text evidence="2">Protein modification; protein glycosylation.</text>
</comment>
<feature type="region of interest" description="Disordered" evidence="10">
    <location>
        <begin position="65"/>
        <end position="93"/>
    </location>
</feature>
<feature type="active site" evidence="6">
    <location>
        <position position="436"/>
    </location>
</feature>
<reference evidence="12" key="1">
    <citation type="submission" date="2022-11" db="EMBL/GenBank/DDBJ databases">
        <authorList>
            <person name="Kikuchi T."/>
        </authorList>
    </citation>
    <scope>NUCLEOTIDE SEQUENCE</scope>
    <source>
        <strain evidence="12">PS1010</strain>
    </source>
</reference>
<gene>
    <name evidence="12" type="ORF">CAMP_LOCUS11168</name>
</gene>
<dbReference type="GO" id="GO:0004571">
    <property type="term" value="F:mannosyl-oligosaccharide 1,2-alpha-mannosidase activity"/>
    <property type="evidence" value="ECO:0007669"/>
    <property type="project" value="InterPro"/>
</dbReference>
<keyword evidence="11" id="KW-0472">Membrane</keyword>
<dbReference type="PANTHER" id="PTHR11742:SF100">
    <property type="entry name" value="ALPHA-1,2-MANNOSIDASE"/>
    <property type="match status" value="1"/>
</dbReference>
<proteinExistence type="inferred from homology"/>
<keyword evidence="4 9" id="KW-0378">Hydrolase</keyword>
<evidence type="ECO:0000256" key="9">
    <source>
        <dbReference type="RuleBase" id="RU361193"/>
    </source>
</evidence>
<feature type="disulfide bond" evidence="8">
    <location>
        <begin position="369"/>
        <end position="400"/>
    </location>
</feature>
<dbReference type="PANTHER" id="PTHR11742">
    <property type="entry name" value="MANNOSYL-OLIGOSACCHARIDE ALPHA-1,2-MANNOSIDASE-RELATED"/>
    <property type="match status" value="1"/>
</dbReference>
<dbReference type="InterPro" id="IPR050749">
    <property type="entry name" value="Glycosyl_Hydrolase_47"/>
</dbReference>
<accession>A0A9P1IPT5</accession>
<keyword evidence="11" id="KW-1133">Transmembrane helix</keyword>
<dbReference type="OrthoDB" id="8118055at2759"/>
<dbReference type="Pfam" id="PF01532">
    <property type="entry name" value="Glyco_hydro_47"/>
    <property type="match status" value="1"/>
</dbReference>
<dbReference type="EC" id="3.2.1.-" evidence="9"/>
<protein>
    <recommendedName>
        <fullName evidence="9">alpha-1,2-Mannosidase</fullName>
        <ecNumber evidence="9">3.2.1.-</ecNumber>
    </recommendedName>
</protein>
<dbReference type="Proteomes" id="UP001152747">
    <property type="component" value="Unassembled WGS sequence"/>
</dbReference>
<dbReference type="GO" id="GO:0005975">
    <property type="term" value="P:carbohydrate metabolic process"/>
    <property type="evidence" value="ECO:0007669"/>
    <property type="project" value="InterPro"/>
</dbReference>
<keyword evidence="13" id="KW-1185">Reference proteome</keyword>
<evidence type="ECO:0000256" key="3">
    <source>
        <dbReference type="ARBA" id="ARBA00007658"/>
    </source>
</evidence>
<organism evidence="12 13">
    <name type="scientific">Caenorhabditis angaria</name>
    <dbReference type="NCBI Taxonomy" id="860376"/>
    <lineage>
        <taxon>Eukaryota</taxon>
        <taxon>Metazoa</taxon>
        <taxon>Ecdysozoa</taxon>
        <taxon>Nematoda</taxon>
        <taxon>Chromadorea</taxon>
        <taxon>Rhabditida</taxon>
        <taxon>Rhabditina</taxon>
        <taxon>Rhabditomorpha</taxon>
        <taxon>Rhabditoidea</taxon>
        <taxon>Rhabditidae</taxon>
        <taxon>Peloderinae</taxon>
        <taxon>Caenorhabditis</taxon>
    </lineage>
</organism>
<dbReference type="SUPFAM" id="SSF48225">
    <property type="entry name" value="Seven-hairpin glycosidases"/>
    <property type="match status" value="1"/>
</dbReference>
<evidence type="ECO:0000256" key="10">
    <source>
        <dbReference type="SAM" id="MobiDB-lite"/>
    </source>
</evidence>
<keyword evidence="11" id="KW-0812">Transmembrane</keyword>
<evidence type="ECO:0000256" key="5">
    <source>
        <dbReference type="ARBA" id="ARBA00023157"/>
    </source>
</evidence>
<evidence type="ECO:0000256" key="11">
    <source>
        <dbReference type="SAM" id="Phobius"/>
    </source>
</evidence>
<keyword evidence="5 8" id="KW-1015">Disulfide bond</keyword>
<dbReference type="GO" id="GO:0005783">
    <property type="term" value="C:endoplasmic reticulum"/>
    <property type="evidence" value="ECO:0007669"/>
    <property type="project" value="TreeGrafter"/>
</dbReference>
<feature type="transmembrane region" description="Helical" evidence="11">
    <location>
        <begin position="12"/>
        <end position="34"/>
    </location>
</feature>
<evidence type="ECO:0000256" key="6">
    <source>
        <dbReference type="PIRSR" id="PIRSR601382-1"/>
    </source>
</evidence>
<keyword evidence="7" id="KW-0106">Calcium</keyword>
<name>A0A9P1IPT5_9PELO</name>
<dbReference type="InterPro" id="IPR012341">
    <property type="entry name" value="6hp_glycosidase-like_sf"/>
</dbReference>
<feature type="compositionally biased region" description="Polar residues" evidence="10">
    <location>
        <begin position="68"/>
        <end position="79"/>
    </location>
</feature>
<evidence type="ECO:0000256" key="8">
    <source>
        <dbReference type="PIRSR" id="PIRSR601382-3"/>
    </source>
</evidence>
<dbReference type="GO" id="GO:0005509">
    <property type="term" value="F:calcium ion binding"/>
    <property type="evidence" value="ECO:0007669"/>
    <property type="project" value="InterPro"/>
</dbReference>
<keyword evidence="9" id="KW-0326">Glycosidase</keyword>
<evidence type="ECO:0000256" key="1">
    <source>
        <dbReference type="ARBA" id="ARBA00001913"/>
    </source>
</evidence>
<evidence type="ECO:0000256" key="7">
    <source>
        <dbReference type="PIRSR" id="PIRSR601382-2"/>
    </source>
</evidence>
<dbReference type="EMBL" id="CANHGI010000004">
    <property type="protein sequence ID" value="CAI5448531.1"/>
    <property type="molecule type" value="Genomic_DNA"/>
</dbReference>
<evidence type="ECO:0000313" key="13">
    <source>
        <dbReference type="Proteomes" id="UP001152747"/>
    </source>
</evidence>
<comment type="similarity">
    <text evidence="3 9">Belongs to the glycosyl hydrolase 47 family.</text>
</comment>
<dbReference type="Gene3D" id="1.50.10.10">
    <property type="match status" value="1"/>
</dbReference>
<comment type="cofactor">
    <cofactor evidence="1 7">
        <name>Ca(2+)</name>
        <dbReference type="ChEBI" id="CHEBI:29108"/>
    </cofactor>
</comment>
<comment type="caution">
    <text evidence="12">The sequence shown here is derived from an EMBL/GenBank/DDBJ whole genome shotgun (WGS) entry which is preliminary data.</text>
</comment>
<feature type="binding site" evidence="7">
    <location>
        <position position="525"/>
    </location>
    <ligand>
        <name>Ca(2+)</name>
        <dbReference type="ChEBI" id="CHEBI:29108"/>
    </ligand>
</feature>
<evidence type="ECO:0000256" key="4">
    <source>
        <dbReference type="ARBA" id="ARBA00022801"/>
    </source>
</evidence>
<dbReference type="PRINTS" id="PR00747">
    <property type="entry name" value="GLYHDRLASE47"/>
</dbReference>
<evidence type="ECO:0000313" key="12">
    <source>
        <dbReference type="EMBL" id="CAI5448531.1"/>
    </source>
</evidence>
<dbReference type="AlphaFoldDB" id="A0A9P1IPT5"/>
<sequence>MEDSTDRFLNRFKRIILVFIFINTTVLVVCLANFDVQKDGNGGAKSFMEIVENLVKEQRSKQKPINYYSRNDNSDSYQPKFSKRRSPPIFNGPQNSRQKEIVGAFLNSWKEYRRHAWGKDELRPITQTYDNEYGLGLTIIDSLDTAIIMGLDKEVKASIEWLEHDFKLKNTFVNTFETTIRVLGGLLSAYHLTGEPIFEKHAKIIGDGLLGAFVFTPFPLNRVNLATSTGASLSQYSTLAEIGSLQLEFRELSEITKDPRYVNAIERANKMLLKNNCPGETMCSSMIDVFAEKFIDTVKTVGAKTDSFYEYLLKQYLQTGEVQYLKSWNTAINSIENQAYRKLRNNKTFIIGEIEMSGDFNPKMDHLACFLPGSLALSYLQGHELAGKHLEMAENIAETCYKMYKTPTGLAPEMIYWKGSRMVAKTFDRYSLLRPEALESFFYLYRITGNRKYQDWSWEIFQAIQKYAKLPTGGYTSIANVFETENVERFDKMESFFLAETLKYLYLTMADDQMILPLDQWVFNTEAHPLPIYHRKEGK</sequence>
<dbReference type="InterPro" id="IPR036026">
    <property type="entry name" value="Seven-hairpin_glycosidases"/>
</dbReference>
<evidence type="ECO:0000256" key="2">
    <source>
        <dbReference type="ARBA" id="ARBA00004922"/>
    </source>
</evidence>
<dbReference type="InterPro" id="IPR001382">
    <property type="entry name" value="Glyco_hydro_47"/>
</dbReference>
<dbReference type="GO" id="GO:0016020">
    <property type="term" value="C:membrane"/>
    <property type="evidence" value="ECO:0007669"/>
    <property type="project" value="InterPro"/>
</dbReference>
<feature type="active site" description="Proton donor" evidence="6">
    <location>
        <position position="413"/>
    </location>
</feature>
<feature type="active site" description="Proton donor" evidence="6">
    <location>
        <position position="177"/>
    </location>
</feature>
<feature type="active site" evidence="6">
    <location>
        <position position="306"/>
    </location>
</feature>